<protein>
    <recommendedName>
        <fullName evidence="10">rRNA adenine N(6)-methyltransferase</fullName>
        <ecNumber evidence="10">2.1.1.-</ecNumber>
    </recommendedName>
</protein>
<evidence type="ECO:0000256" key="11">
    <source>
        <dbReference type="SAM" id="MobiDB-lite"/>
    </source>
</evidence>
<keyword evidence="6 9" id="KW-0694">RNA-binding</keyword>
<dbReference type="InterPro" id="IPR029063">
    <property type="entry name" value="SAM-dependent_MTases_sf"/>
</dbReference>
<feature type="region of interest" description="Disordered" evidence="11">
    <location>
        <begin position="1"/>
        <end position="71"/>
    </location>
</feature>
<dbReference type="GO" id="GO:0005730">
    <property type="term" value="C:nucleolus"/>
    <property type="evidence" value="ECO:0007669"/>
    <property type="project" value="TreeGrafter"/>
</dbReference>
<keyword evidence="5 9" id="KW-0949">S-adenosyl-L-methionine</keyword>
<keyword evidence="2 10" id="KW-0698">rRNA processing</keyword>
<evidence type="ECO:0000313" key="13">
    <source>
        <dbReference type="EMBL" id="KAG5658246.1"/>
    </source>
</evidence>
<dbReference type="EMBL" id="JAGPUO010000015">
    <property type="protein sequence ID" value="KAG5658246.1"/>
    <property type="molecule type" value="Genomic_DNA"/>
</dbReference>
<dbReference type="InterPro" id="IPR011530">
    <property type="entry name" value="rRNA_adenine_dimethylase"/>
</dbReference>
<dbReference type="InterPro" id="IPR020596">
    <property type="entry name" value="rRNA_Ade_Mease_Trfase_CS"/>
</dbReference>
<name>A0A9P7KTB7_9HYPO</name>
<dbReference type="Gene3D" id="3.40.50.150">
    <property type="entry name" value="Vaccinia Virus protein VP39"/>
    <property type="match status" value="1"/>
</dbReference>
<accession>A0A9P7KTB7</accession>
<dbReference type="PANTHER" id="PTHR11727">
    <property type="entry name" value="DIMETHYLADENOSINE TRANSFERASE"/>
    <property type="match status" value="1"/>
</dbReference>
<dbReference type="GO" id="GO:0003723">
    <property type="term" value="F:RNA binding"/>
    <property type="evidence" value="ECO:0007669"/>
    <property type="project" value="UniProtKB-UniRule"/>
</dbReference>
<feature type="binding site" evidence="9">
    <location>
        <position position="159"/>
    </location>
    <ligand>
        <name>S-adenosyl-L-methionine</name>
        <dbReference type="ChEBI" id="CHEBI:59789"/>
    </ligand>
</feature>
<sequence length="420" mass="47187">MRNPLALGNTTRRTEIKTTITESQNSSSREVVLTNTSQIKPKMGKTKPAKRSSASSPYERPSKKGDSSAKNNVFKFNTNFGQHILKNPGVADAIVEKAYLKPTDSVIEVGPGTGNITVRILERAKKVTAIELDSRMGAELSKRVQGTPEQKKLEIMLGDAIKMPFPPVDVFISNTPYQISSPLVFKILSLPNPPRTAILMFQREFALRLTARPGDALYCRLSVNAQFWAKITHIMKVGKNNFRPPPQVESSVVRIEPKIGKDRPNVSWDEWDGLLRVCFVRKNKTLRASWLGTKEVLSMVERNYRTWCAMNGIPVDETIVEDGQDDMDMEGADDGEELNGMDVDGDEDAPDFFKEMQSSTADTKTKSKRKKTKVAELVREKIRKVLEDVTELADKRSGKCDENDFLRLLFAFNEEGIHFS</sequence>
<dbReference type="SUPFAM" id="SSF53335">
    <property type="entry name" value="S-adenosyl-L-methionine-dependent methyltransferases"/>
    <property type="match status" value="1"/>
</dbReference>
<keyword evidence="3 9" id="KW-0489">Methyltransferase</keyword>
<comment type="similarity">
    <text evidence="8 9 10">Belongs to the class I-like SAM-binding methyltransferase superfamily. rRNA adenine N(6)-methyltransferase family.</text>
</comment>
<evidence type="ECO:0000313" key="14">
    <source>
        <dbReference type="Proteomes" id="UP000782241"/>
    </source>
</evidence>
<dbReference type="NCBIfam" id="TIGR00755">
    <property type="entry name" value="ksgA"/>
    <property type="match status" value="1"/>
</dbReference>
<feature type="binding site" evidence="9">
    <location>
        <position position="131"/>
    </location>
    <ligand>
        <name>S-adenosyl-L-methionine</name>
        <dbReference type="ChEBI" id="CHEBI:59789"/>
    </ligand>
</feature>
<evidence type="ECO:0000256" key="5">
    <source>
        <dbReference type="ARBA" id="ARBA00022691"/>
    </source>
</evidence>
<dbReference type="EC" id="2.1.1.-" evidence="10"/>
<dbReference type="SMART" id="SM00650">
    <property type="entry name" value="rADc"/>
    <property type="match status" value="1"/>
</dbReference>
<comment type="catalytic activity">
    <reaction evidence="7">
        <text>adenosine(1779)/adenosine(1780) in 18S rRNA + 4 S-adenosyl-L-methionine = N(6)-dimethyladenosine(1779)/N(6)-dimethyladenosine(1780) in 18S rRNA + 4 S-adenosyl-L-homocysteine + 4 H(+)</text>
        <dbReference type="Rhea" id="RHEA:42780"/>
        <dbReference type="Rhea" id="RHEA-COMP:10234"/>
        <dbReference type="Rhea" id="RHEA-COMP:10236"/>
        <dbReference type="ChEBI" id="CHEBI:15378"/>
        <dbReference type="ChEBI" id="CHEBI:57856"/>
        <dbReference type="ChEBI" id="CHEBI:59789"/>
        <dbReference type="ChEBI" id="CHEBI:74411"/>
        <dbReference type="ChEBI" id="CHEBI:74493"/>
        <dbReference type="EC" id="2.1.1.183"/>
    </reaction>
</comment>
<dbReference type="GO" id="GO:0052909">
    <property type="term" value="F:18S rRNA (adenine(1779)-N(6)/adenine(1780)-N(6))-dimethyltransferase activity"/>
    <property type="evidence" value="ECO:0007669"/>
    <property type="project" value="UniProtKB-EC"/>
</dbReference>
<dbReference type="PANTHER" id="PTHR11727:SF7">
    <property type="entry name" value="DIMETHYLADENOSINE TRANSFERASE-RELATED"/>
    <property type="match status" value="1"/>
</dbReference>
<evidence type="ECO:0000256" key="10">
    <source>
        <dbReference type="RuleBase" id="RU362106"/>
    </source>
</evidence>
<dbReference type="FunFam" id="3.40.50.150:FF:000007">
    <property type="entry name" value="rRNA adenine N(6)-methyltransferase"/>
    <property type="match status" value="1"/>
</dbReference>
<comment type="function">
    <text evidence="1">Specifically dimethylates two adjacent adenosines in the loop of a conserved hairpin near the 3'-end of 18S rRNA in the 40S particle.</text>
</comment>
<feature type="binding site" evidence="9">
    <location>
        <position position="174"/>
    </location>
    <ligand>
        <name>S-adenosyl-L-methionine</name>
        <dbReference type="ChEBI" id="CHEBI:59789"/>
    </ligand>
</feature>
<evidence type="ECO:0000256" key="6">
    <source>
        <dbReference type="ARBA" id="ARBA00022884"/>
    </source>
</evidence>
<evidence type="ECO:0000259" key="12">
    <source>
        <dbReference type="SMART" id="SM00650"/>
    </source>
</evidence>
<feature type="binding site" evidence="9">
    <location>
        <position position="83"/>
    </location>
    <ligand>
        <name>S-adenosyl-L-methionine</name>
        <dbReference type="ChEBI" id="CHEBI:59789"/>
    </ligand>
</feature>
<proteinExistence type="inferred from homology"/>
<dbReference type="AlphaFoldDB" id="A0A9P7KTB7"/>
<keyword evidence="14" id="KW-1185">Reference proteome</keyword>
<comment type="caution">
    <text evidence="13">The sequence shown here is derived from an EMBL/GenBank/DDBJ whole genome shotgun (WGS) entry which is preliminary data.</text>
</comment>
<evidence type="ECO:0000256" key="2">
    <source>
        <dbReference type="ARBA" id="ARBA00022552"/>
    </source>
</evidence>
<evidence type="ECO:0000256" key="8">
    <source>
        <dbReference type="ARBA" id="ARBA00061109"/>
    </source>
</evidence>
<dbReference type="Proteomes" id="UP000782241">
    <property type="component" value="Unassembled WGS sequence"/>
</dbReference>
<dbReference type="InterPro" id="IPR001737">
    <property type="entry name" value="KsgA/Erm"/>
</dbReference>
<dbReference type="PROSITE" id="PS51689">
    <property type="entry name" value="SAM_RNA_A_N6_MT"/>
    <property type="match status" value="1"/>
</dbReference>
<keyword evidence="4 9" id="KW-0808">Transferase</keyword>
<evidence type="ECO:0000256" key="9">
    <source>
        <dbReference type="PROSITE-ProRule" id="PRU01026"/>
    </source>
</evidence>
<evidence type="ECO:0000256" key="1">
    <source>
        <dbReference type="ARBA" id="ARBA00002977"/>
    </source>
</evidence>
<evidence type="ECO:0000256" key="4">
    <source>
        <dbReference type="ARBA" id="ARBA00022679"/>
    </source>
</evidence>
<dbReference type="Pfam" id="PF00398">
    <property type="entry name" value="RrnaAD"/>
    <property type="match status" value="1"/>
</dbReference>
<evidence type="ECO:0000256" key="3">
    <source>
        <dbReference type="ARBA" id="ARBA00022603"/>
    </source>
</evidence>
<dbReference type="CDD" id="cd02440">
    <property type="entry name" value="AdoMet_MTases"/>
    <property type="match status" value="1"/>
</dbReference>
<feature type="binding site" evidence="9">
    <location>
        <position position="110"/>
    </location>
    <ligand>
        <name>S-adenosyl-L-methionine</name>
        <dbReference type="ChEBI" id="CHEBI:59789"/>
    </ligand>
</feature>
<organism evidence="13 14">
    <name type="scientific">Fusarium avenaceum</name>
    <dbReference type="NCBI Taxonomy" id="40199"/>
    <lineage>
        <taxon>Eukaryota</taxon>
        <taxon>Fungi</taxon>
        <taxon>Dikarya</taxon>
        <taxon>Ascomycota</taxon>
        <taxon>Pezizomycotina</taxon>
        <taxon>Sordariomycetes</taxon>
        <taxon>Hypocreomycetidae</taxon>
        <taxon>Hypocreales</taxon>
        <taxon>Nectriaceae</taxon>
        <taxon>Fusarium</taxon>
        <taxon>Fusarium tricinctum species complex</taxon>
    </lineage>
</organism>
<reference evidence="13" key="1">
    <citation type="submission" date="2021-04" db="EMBL/GenBank/DDBJ databases">
        <title>Draft genome of Fusarium avenaceum strain F156N33, isolated from an atmospheric sample in Virginia.</title>
        <authorList>
            <person name="Yang S."/>
            <person name="Vinatzer B.A."/>
            <person name="Coleman J."/>
        </authorList>
    </citation>
    <scope>NUCLEOTIDE SEQUENCE</scope>
    <source>
        <strain evidence="13">F156N33</strain>
    </source>
</reference>
<gene>
    <name evidence="13" type="ORF">KAF25_007197</name>
</gene>
<dbReference type="PROSITE" id="PS01131">
    <property type="entry name" value="RRNA_A_DIMETH"/>
    <property type="match status" value="1"/>
</dbReference>
<feature type="binding site" evidence="9">
    <location>
        <position position="85"/>
    </location>
    <ligand>
        <name>S-adenosyl-L-methionine</name>
        <dbReference type="ChEBI" id="CHEBI:59789"/>
    </ligand>
</feature>
<dbReference type="InterPro" id="IPR020598">
    <property type="entry name" value="rRNA_Ade_methylase_Trfase_N"/>
</dbReference>
<feature type="domain" description="Ribosomal RNA adenine methylase transferase N-terminal" evidence="12">
    <location>
        <begin position="90"/>
        <end position="259"/>
    </location>
</feature>
<feature type="compositionally biased region" description="Polar residues" evidence="11">
    <location>
        <begin position="23"/>
        <end position="39"/>
    </location>
</feature>
<evidence type="ECO:0000256" key="7">
    <source>
        <dbReference type="ARBA" id="ARBA00049478"/>
    </source>
</evidence>
<dbReference type="Gene3D" id="1.10.8.480">
    <property type="match status" value="1"/>
</dbReference>